<comment type="caution">
    <text evidence="1">The sequence shown here is derived from an EMBL/GenBank/DDBJ whole genome shotgun (WGS) entry which is preliminary data.</text>
</comment>
<dbReference type="OrthoDB" id="677042at2"/>
<sequence length="82" mass="9452">MEKRNLIRSKISGAVSFLNENEKTSAIINVKEADYIPNWLKVRNKITSFIFTSEVKKDDLAKLEEDQRVVSISLNQQLNMIP</sequence>
<gene>
    <name evidence="1" type="ORF">CLV42_1036</name>
</gene>
<accession>A0A2P8GGA2</accession>
<keyword evidence="2" id="KW-1185">Reference proteome</keyword>
<dbReference type="Proteomes" id="UP000240978">
    <property type="component" value="Unassembled WGS sequence"/>
</dbReference>
<name>A0A2P8GGA2_9BACT</name>
<reference evidence="1 2" key="1">
    <citation type="submission" date="2018-03" db="EMBL/GenBank/DDBJ databases">
        <title>Genomic Encyclopedia of Archaeal and Bacterial Type Strains, Phase II (KMG-II): from individual species to whole genera.</title>
        <authorList>
            <person name="Goeker M."/>
        </authorList>
    </citation>
    <scope>NUCLEOTIDE SEQUENCE [LARGE SCALE GENOMIC DNA]</scope>
    <source>
        <strain evidence="1 2">DSM 18107</strain>
    </source>
</reference>
<protein>
    <submittedName>
        <fullName evidence="1">Uncharacterized protein</fullName>
    </submittedName>
</protein>
<dbReference type="AlphaFoldDB" id="A0A2P8GGA2"/>
<organism evidence="1 2">
    <name type="scientific">Chitinophaga ginsengisoli</name>
    <dbReference type="NCBI Taxonomy" id="363837"/>
    <lineage>
        <taxon>Bacteria</taxon>
        <taxon>Pseudomonadati</taxon>
        <taxon>Bacteroidota</taxon>
        <taxon>Chitinophagia</taxon>
        <taxon>Chitinophagales</taxon>
        <taxon>Chitinophagaceae</taxon>
        <taxon>Chitinophaga</taxon>
    </lineage>
</organism>
<proteinExistence type="predicted"/>
<evidence type="ECO:0000313" key="2">
    <source>
        <dbReference type="Proteomes" id="UP000240978"/>
    </source>
</evidence>
<dbReference type="EMBL" id="PYGK01000003">
    <property type="protein sequence ID" value="PSL33024.1"/>
    <property type="molecule type" value="Genomic_DNA"/>
</dbReference>
<dbReference type="RefSeq" id="WP_106601377.1">
    <property type="nucleotide sequence ID" value="NZ_PYGK01000003.1"/>
</dbReference>
<evidence type="ECO:0000313" key="1">
    <source>
        <dbReference type="EMBL" id="PSL33024.1"/>
    </source>
</evidence>